<accession>A0A2J7QH68</accession>
<sequence length="473" mass="55167">MLQLLWSFKVLNAVVAIPQRKSALVLYTWFPYQSPEICTHVQEVVLNYWLFENEGRFLLNSSLFPQKIPQDFKGCNISVSTLEIEPFVILSEGFPEDGVEGRLFHLVMKELNLRYKLKLPGNESWGKKLPNNTWTGMKGDLFNNVTELGFGGLLLDRELCEVFECTITYLKDRLVWHVPRARQVAQWKGVYRVFEKETWMVIFVVSIMVALLLWRMGNICKETSYSALAKSLSHVWAINLGISVPKQPRAFRPRLLFLFWVIYCLHMNAVYLSFLTSFLINPGFERQVRTVEELVKSNLHYGYHSGFDKYFNDSTDEILVKILSRRKHCEGDGEECLRRMAARGDFAMLVSSMLVQYKSALKFVDHSGNILFNHFEDSFLDYDFVMYLTKGSHLLERLDSVIQRTVESGMLEHWWEEMKNTMRLKQALLVVEEASTLSFSHFQSVFVFHFFGLAISFTVFIGECLYLRLRMTK</sequence>
<dbReference type="FunCoup" id="A0A2J7QH68">
    <property type="interactions" value="76"/>
</dbReference>
<keyword evidence="17" id="KW-1185">Reference proteome</keyword>
<dbReference type="InterPro" id="IPR052192">
    <property type="entry name" value="Insect_Ionotropic_Sensory_Rcpt"/>
</dbReference>
<evidence type="ECO:0000259" key="15">
    <source>
        <dbReference type="SMART" id="SM00918"/>
    </source>
</evidence>
<keyword evidence="14" id="KW-0732">Signal</keyword>
<dbReference type="EMBL" id="NEVH01014356">
    <property type="protein sequence ID" value="PNF27931.1"/>
    <property type="molecule type" value="Genomic_DNA"/>
</dbReference>
<dbReference type="InterPro" id="IPR001320">
    <property type="entry name" value="Iontro_rcpt_C"/>
</dbReference>
<evidence type="ECO:0000256" key="4">
    <source>
        <dbReference type="ARBA" id="ARBA00022475"/>
    </source>
</evidence>
<feature type="transmembrane region" description="Helical" evidence="13">
    <location>
        <begin position="198"/>
        <end position="214"/>
    </location>
</feature>
<dbReference type="PANTHER" id="PTHR42643">
    <property type="entry name" value="IONOTROPIC RECEPTOR 20A-RELATED"/>
    <property type="match status" value="1"/>
</dbReference>
<dbReference type="STRING" id="105785.A0A2J7QH68"/>
<evidence type="ECO:0000256" key="13">
    <source>
        <dbReference type="SAM" id="Phobius"/>
    </source>
</evidence>
<evidence type="ECO:0000256" key="11">
    <source>
        <dbReference type="ARBA" id="ARBA00023286"/>
    </source>
</evidence>
<dbReference type="Pfam" id="PF00060">
    <property type="entry name" value="Lig_chan"/>
    <property type="match status" value="1"/>
</dbReference>
<feature type="domain" description="Ionotropic glutamate receptor L-glutamate and glycine-binding" evidence="15">
    <location>
        <begin position="86"/>
        <end position="143"/>
    </location>
</feature>
<keyword evidence="9" id="KW-0675">Receptor</keyword>
<dbReference type="Gene3D" id="3.40.190.10">
    <property type="entry name" value="Periplasmic binding protein-like II"/>
    <property type="match status" value="1"/>
</dbReference>
<keyword evidence="11" id="KW-1071">Ligand-gated ion channel</keyword>
<dbReference type="GO" id="GO:0005886">
    <property type="term" value="C:plasma membrane"/>
    <property type="evidence" value="ECO:0007669"/>
    <property type="project" value="UniProtKB-SubCell"/>
</dbReference>
<evidence type="ECO:0000256" key="10">
    <source>
        <dbReference type="ARBA" id="ARBA00023180"/>
    </source>
</evidence>
<dbReference type="SMART" id="SM00918">
    <property type="entry name" value="Lig_chan-Glu_bd"/>
    <property type="match status" value="1"/>
</dbReference>
<dbReference type="AlphaFoldDB" id="A0A2J7QH68"/>
<keyword evidence="8 13" id="KW-0472">Membrane</keyword>
<proteinExistence type="inferred from homology"/>
<dbReference type="GO" id="GO:0015276">
    <property type="term" value="F:ligand-gated monoatomic ion channel activity"/>
    <property type="evidence" value="ECO:0007669"/>
    <property type="project" value="InterPro"/>
</dbReference>
<evidence type="ECO:0000256" key="8">
    <source>
        <dbReference type="ARBA" id="ARBA00023136"/>
    </source>
</evidence>
<evidence type="ECO:0000256" key="7">
    <source>
        <dbReference type="ARBA" id="ARBA00023065"/>
    </source>
</evidence>
<feature type="signal peptide" evidence="14">
    <location>
        <begin position="1"/>
        <end position="16"/>
    </location>
</feature>
<protein>
    <recommendedName>
        <fullName evidence="15">Ionotropic glutamate receptor L-glutamate and glycine-binding domain-containing protein</fullName>
    </recommendedName>
</protein>
<dbReference type="InParanoid" id="A0A2J7QH68"/>
<comment type="subcellular location">
    <subcellularLocation>
        <location evidence="1">Cell membrane</location>
        <topology evidence="1">Multi-pass membrane protein</topology>
    </subcellularLocation>
</comment>
<dbReference type="OrthoDB" id="6506757at2759"/>
<keyword evidence="4" id="KW-1003">Cell membrane</keyword>
<gene>
    <name evidence="16" type="ORF">B7P43_G00893</name>
</gene>
<comment type="caution">
    <text evidence="16">The sequence shown here is derived from an EMBL/GenBank/DDBJ whole genome shotgun (WGS) entry which is preliminary data.</text>
</comment>
<evidence type="ECO:0000256" key="12">
    <source>
        <dbReference type="ARBA" id="ARBA00023303"/>
    </source>
</evidence>
<evidence type="ECO:0000256" key="3">
    <source>
        <dbReference type="ARBA" id="ARBA00022448"/>
    </source>
</evidence>
<evidence type="ECO:0000256" key="14">
    <source>
        <dbReference type="SAM" id="SignalP"/>
    </source>
</evidence>
<keyword evidence="6 13" id="KW-1133">Transmembrane helix</keyword>
<organism evidence="16 17">
    <name type="scientific">Cryptotermes secundus</name>
    <dbReference type="NCBI Taxonomy" id="105785"/>
    <lineage>
        <taxon>Eukaryota</taxon>
        <taxon>Metazoa</taxon>
        <taxon>Ecdysozoa</taxon>
        <taxon>Arthropoda</taxon>
        <taxon>Hexapoda</taxon>
        <taxon>Insecta</taxon>
        <taxon>Pterygota</taxon>
        <taxon>Neoptera</taxon>
        <taxon>Polyneoptera</taxon>
        <taxon>Dictyoptera</taxon>
        <taxon>Blattodea</taxon>
        <taxon>Blattoidea</taxon>
        <taxon>Termitoidae</taxon>
        <taxon>Kalotermitidae</taxon>
        <taxon>Cryptotermitinae</taxon>
        <taxon>Cryptotermes</taxon>
    </lineage>
</organism>
<evidence type="ECO:0000256" key="9">
    <source>
        <dbReference type="ARBA" id="ARBA00023170"/>
    </source>
</evidence>
<feature type="transmembrane region" description="Helical" evidence="13">
    <location>
        <begin position="255"/>
        <end position="280"/>
    </location>
</feature>
<reference evidence="16 17" key="1">
    <citation type="submission" date="2017-12" db="EMBL/GenBank/DDBJ databases">
        <title>Hemimetabolous genomes reveal molecular basis of termite eusociality.</title>
        <authorList>
            <person name="Harrison M.C."/>
            <person name="Jongepier E."/>
            <person name="Robertson H.M."/>
            <person name="Arning N."/>
            <person name="Bitard-Feildel T."/>
            <person name="Chao H."/>
            <person name="Childers C.P."/>
            <person name="Dinh H."/>
            <person name="Doddapaneni H."/>
            <person name="Dugan S."/>
            <person name="Gowin J."/>
            <person name="Greiner C."/>
            <person name="Han Y."/>
            <person name="Hu H."/>
            <person name="Hughes D.S.T."/>
            <person name="Huylmans A.-K."/>
            <person name="Kemena C."/>
            <person name="Kremer L.P.M."/>
            <person name="Lee S.L."/>
            <person name="Lopez-Ezquerra A."/>
            <person name="Mallet L."/>
            <person name="Monroy-Kuhn J.M."/>
            <person name="Moser A."/>
            <person name="Murali S.C."/>
            <person name="Muzny D.M."/>
            <person name="Otani S."/>
            <person name="Piulachs M.-D."/>
            <person name="Poelchau M."/>
            <person name="Qu J."/>
            <person name="Schaub F."/>
            <person name="Wada-Katsumata A."/>
            <person name="Worley K.C."/>
            <person name="Xie Q."/>
            <person name="Ylla G."/>
            <person name="Poulsen M."/>
            <person name="Gibbs R.A."/>
            <person name="Schal C."/>
            <person name="Richards S."/>
            <person name="Belles X."/>
            <person name="Korb J."/>
            <person name="Bornberg-Bauer E."/>
        </authorList>
    </citation>
    <scope>NUCLEOTIDE SEQUENCE [LARGE SCALE GENOMIC DNA]</scope>
    <source>
        <tissue evidence="16">Whole body</tissue>
    </source>
</reference>
<evidence type="ECO:0000313" key="17">
    <source>
        <dbReference type="Proteomes" id="UP000235965"/>
    </source>
</evidence>
<dbReference type="PANTHER" id="PTHR42643:SF30">
    <property type="entry name" value="IONOTROPIC RECEPTOR 40A-RELATED"/>
    <property type="match status" value="1"/>
</dbReference>
<keyword evidence="10" id="KW-0325">Glycoprotein</keyword>
<dbReference type="GO" id="GO:0050906">
    <property type="term" value="P:detection of stimulus involved in sensory perception"/>
    <property type="evidence" value="ECO:0007669"/>
    <property type="project" value="UniProtKB-ARBA"/>
</dbReference>
<keyword evidence="7" id="KW-0406">Ion transport</keyword>
<dbReference type="InterPro" id="IPR019594">
    <property type="entry name" value="Glu/Gly-bd"/>
</dbReference>
<evidence type="ECO:0000256" key="6">
    <source>
        <dbReference type="ARBA" id="ARBA00022989"/>
    </source>
</evidence>
<feature type="transmembrane region" description="Helical" evidence="13">
    <location>
        <begin position="446"/>
        <end position="467"/>
    </location>
</feature>
<name>A0A2J7QH68_9NEOP</name>
<evidence type="ECO:0000256" key="1">
    <source>
        <dbReference type="ARBA" id="ARBA00004651"/>
    </source>
</evidence>
<dbReference type="SUPFAM" id="SSF53850">
    <property type="entry name" value="Periplasmic binding protein-like II"/>
    <property type="match status" value="1"/>
</dbReference>
<evidence type="ECO:0000256" key="2">
    <source>
        <dbReference type="ARBA" id="ARBA00008685"/>
    </source>
</evidence>
<evidence type="ECO:0000313" key="16">
    <source>
        <dbReference type="EMBL" id="PNF27931.1"/>
    </source>
</evidence>
<keyword evidence="12" id="KW-0407">Ion channel</keyword>
<keyword evidence="3" id="KW-0813">Transport</keyword>
<comment type="similarity">
    <text evidence="2">Belongs to the glutamate-gated ion channel (TC 1.A.10.1) family.</text>
</comment>
<feature type="chain" id="PRO_5014408026" description="Ionotropic glutamate receptor L-glutamate and glycine-binding domain-containing protein" evidence="14">
    <location>
        <begin position="17"/>
        <end position="473"/>
    </location>
</feature>
<dbReference type="Gene3D" id="1.10.287.70">
    <property type="match status" value="1"/>
</dbReference>
<evidence type="ECO:0000256" key="5">
    <source>
        <dbReference type="ARBA" id="ARBA00022692"/>
    </source>
</evidence>
<dbReference type="Proteomes" id="UP000235965">
    <property type="component" value="Unassembled WGS sequence"/>
</dbReference>
<keyword evidence="5 13" id="KW-0812">Transmembrane</keyword>